<organism evidence="5 6">
    <name type="scientific">Luminiphilus syltensis NOR5-1B</name>
    <dbReference type="NCBI Taxonomy" id="565045"/>
    <lineage>
        <taxon>Bacteria</taxon>
        <taxon>Pseudomonadati</taxon>
        <taxon>Pseudomonadota</taxon>
        <taxon>Gammaproteobacteria</taxon>
        <taxon>Cellvibrionales</taxon>
        <taxon>Halieaceae</taxon>
        <taxon>Luminiphilus</taxon>
    </lineage>
</organism>
<sequence>MNAVAEPSGILEPRPLYGIGTVARLTGLKPDTLRVWERRYGLGASYKSATGRRQYTQSDLDHLQLIAALVADGTRIGEIASAESKTLAQLVKARGDRIKVALPAAKSTVVFVGRELCHWLDGHQGCISGVSAFMVRETLTEQLDELTFDGEIDLLVIECPSLSASRMQAIQALRARLQVGKVLVLYRYANERWLEELERHDASGMEFPPEPARLAFEFSRLKTARDTTQGQYDMGELVQPKDRTFTDEELIAAGKLKSLLDCECPKHIADLLMALNHFETYSSECSVDNWRDAAVHSSIYAYTNQARWLMEKALKAVLENRGQEFQQLLAEAPATTRGEQGR</sequence>
<dbReference type="GO" id="GO:0003677">
    <property type="term" value="F:DNA binding"/>
    <property type="evidence" value="ECO:0007669"/>
    <property type="project" value="UniProtKB-KW"/>
</dbReference>
<keyword evidence="2" id="KW-0238">DNA-binding</keyword>
<keyword evidence="3" id="KW-0804">Transcription</keyword>
<keyword evidence="6" id="KW-1185">Reference proteome</keyword>
<keyword evidence="1" id="KW-0805">Transcription regulation</keyword>
<dbReference type="OrthoDB" id="9800334at2"/>
<dbReference type="eggNOG" id="COG0789">
    <property type="taxonomic scope" value="Bacteria"/>
</dbReference>
<dbReference type="InterPro" id="IPR009061">
    <property type="entry name" value="DNA-bd_dom_put_sf"/>
</dbReference>
<evidence type="ECO:0000256" key="2">
    <source>
        <dbReference type="ARBA" id="ARBA00023125"/>
    </source>
</evidence>
<evidence type="ECO:0000256" key="1">
    <source>
        <dbReference type="ARBA" id="ARBA00023015"/>
    </source>
</evidence>
<dbReference type="RefSeq" id="WP_009020529.1">
    <property type="nucleotide sequence ID" value="NZ_DS999411.1"/>
</dbReference>
<dbReference type="SMART" id="SM00422">
    <property type="entry name" value="HTH_MERR"/>
    <property type="match status" value="1"/>
</dbReference>
<evidence type="ECO:0000259" key="4">
    <source>
        <dbReference type="PROSITE" id="PS50937"/>
    </source>
</evidence>
<dbReference type="CDD" id="cd01104">
    <property type="entry name" value="HTH_MlrA-CarA"/>
    <property type="match status" value="1"/>
</dbReference>
<protein>
    <recommendedName>
        <fullName evidence="4">HTH merR-type domain-containing protein</fullName>
    </recommendedName>
</protein>
<name>B8KQQ6_9GAMM</name>
<dbReference type="GO" id="GO:0003700">
    <property type="term" value="F:DNA-binding transcription factor activity"/>
    <property type="evidence" value="ECO:0007669"/>
    <property type="project" value="InterPro"/>
</dbReference>
<dbReference type="Gene3D" id="1.10.1660.10">
    <property type="match status" value="1"/>
</dbReference>
<dbReference type="PANTHER" id="PTHR30204:SF67">
    <property type="entry name" value="HTH-TYPE TRANSCRIPTIONAL REGULATOR MLRA-RELATED"/>
    <property type="match status" value="1"/>
</dbReference>
<gene>
    <name evidence="5" type="ORF">NOR51B_1730</name>
</gene>
<dbReference type="PROSITE" id="PS50937">
    <property type="entry name" value="HTH_MERR_2"/>
    <property type="match status" value="1"/>
</dbReference>
<dbReference type="PANTHER" id="PTHR30204">
    <property type="entry name" value="REDOX-CYCLING DRUG-SENSING TRANSCRIPTIONAL ACTIVATOR SOXR"/>
    <property type="match status" value="1"/>
</dbReference>
<dbReference type="EMBL" id="DS999411">
    <property type="protein sequence ID" value="EED35783.1"/>
    <property type="molecule type" value="Genomic_DNA"/>
</dbReference>
<evidence type="ECO:0000313" key="6">
    <source>
        <dbReference type="Proteomes" id="UP000004699"/>
    </source>
</evidence>
<dbReference type="AlphaFoldDB" id="B8KQQ6"/>
<dbReference type="Proteomes" id="UP000004699">
    <property type="component" value="Unassembled WGS sequence"/>
</dbReference>
<dbReference type="Pfam" id="PF13411">
    <property type="entry name" value="MerR_1"/>
    <property type="match status" value="1"/>
</dbReference>
<accession>B8KQQ6</accession>
<proteinExistence type="predicted"/>
<reference evidence="6" key="1">
    <citation type="journal article" date="2013" name="BMC Microbiol.">
        <title>Taxonomy and evolution of bacteriochlorophyll a-containing members of the OM60/NOR5 clade of marine gammaproteobacteria: description of Luminiphilus syltensis gen. nov., sp. nov., reclassification of Haliea rubra as Pseudohaliea rubra gen. nov., comb. nov., and emendation of Chromatocurvus halotolerans.</title>
        <authorList>
            <person name="Spring S."/>
            <person name="Riedel T."/>
            <person name="Sproer C."/>
            <person name="Yan S."/>
            <person name="Harder J."/>
            <person name="Fuchs B.M."/>
        </authorList>
    </citation>
    <scope>NUCLEOTIDE SEQUENCE [LARGE SCALE GENOMIC DNA]</scope>
    <source>
        <strain evidence="6">NOR51-B</strain>
    </source>
</reference>
<dbReference type="STRING" id="565045.NOR51B_1730"/>
<evidence type="ECO:0000256" key="3">
    <source>
        <dbReference type="ARBA" id="ARBA00023163"/>
    </source>
</evidence>
<feature type="domain" description="HTH merR-type" evidence="4">
    <location>
        <begin position="16"/>
        <end position="85"/>
    </location>
</feature>
<dbReference type="InterPro" id="IPR047057">
    <property type="entry name" value="MerR_fam"/>
</dbReference>
<dbReference type="InterPro" id="IPR000551">
    <property type="entry name" value="MerR-type_HTH_dom"/>
</dbReference>
<dbReference type="SUPFAM" id="SSF46955">
    <property type="entry name" value="Putative DNA-binding domain"/>
    <property type="match status" value="1"/>
</dbReference>
<evidence type="ECO:0000313" key="5">
    <source>
        <dbReference type="EMBL" id="EED35783.1"/>
    </source>
</evidence>
<dbReference type="HOGENOM" id="CLU_849093_0_0_6"/>